<feature type="domain" description="GGDEF" evidence="3">
    <location>
        <begin position="226"/>
        <end position="350"/>
    </location>
</feature>
<evidence type="ECO:0000313" key="5">
    <source>
        <dbReference type="Proteomes" id="UP001387100"/>
    </source>
</evidence>
<evidence type="ECO:0000259" key="3">
    <source>
        <dbReference type="PROSITE" id="PS50887"/>
    </source>
</evidence>
<proteinExistence type="predicted"/>
<comment type="caution">
    <text evidence="4">The sequence shown here is derived from an EMBL/GenBank/DDBJ whole genome shotgun (WGS) entry which is preliminary data.</text>
</comment>
<dbReference type="InterPro" id="IPR000160">
    <property type="entry name" value="GGDEF_dom"/>
</dbReference>
<dbReference type="PANTHER" id="PTHR45138">
    <property type="entry name" value="REGULATORY COMPONENTS OF SENSORY TRANSDUCTION SYSTEM"/>
    <property type="match status" value="1"/>
</dbReference>
<feature type="transmembrane region" description="Helical" evidence="2">
    <location>
        <begin position="72"/>
        <end position="93"/>
    </location>
</feature>
<dbReference type="SUPFAM" id="SSF55073">
    <property type="entry name" value="Nucleotide cyclase"/>
    <property type="match status" value="1"/>
</dbReference>
<evidence type="ECO:0000256" key="1">
    <source>
        <dbReference type="SAM" id="MobiDB-lite"/>
    </source>
</evidence>
<dbReference type="NCBIfam" id="TIGR00254">
    <property type="entry name" value="GGDEF"/>
    <property type="match status" value="1"/>
</dbReference>
<dbReference type="PANTHER" id="PTHR45138:SF24">
    <property type="entry name" value="DIGUANYLATE CYCLASE DGCC-RELATED"/>
    <property type="match status" value="1"/>
</dbReference>
<dbReference type="CDD" id="cd01949">
    <property type="entry name" value="GGDEF"/>
    <property type="match status" value="1"/>
</dbReference>
<reference evidence="4 5" key="1">
    <citation type="journal article" date="2017" name="Int. J. Syst. Evol. Microbiol.">
        <title>Pseudokineococcus basanitobsidens sp. nov., isolated from volcanic rock.</title>
        <authorList>
            <person name="Lee D.W."/>
            <person name="Park M.Y."/>
            <person name="Kim J.J."/>
            <person name="Kim B.S."/>
        </authorList>
    </citation>
    <scope>NUCLEOTIDE SEQUENCE [LARGE SCALE GENOMIC DNA]</scope>
    <source>
        <strain evidence="4 5">DSM 103726</strain>
    </source>
</reference>
<keyword evidence="5" id="KW-1185">Reference proteome</keyword>
<feature type="transmembrane region" description="Helical" evidence="2">
    <location>
        <begin position="100"/>
        <end position="117"/>
    </location>
</feature>
<keyword evidence="2" id="KW-0472">Membrane</keyword>
<dbReference type="GO" id="GO:0052621">
    <property type="term" value="F:diguanylate cyclase activity"/>
    <property type="evidence" value="ECO:0007669"/>
    <property type="project" value="UniProtKB-EC"/>
</dbReference>
<dbReference type="InterPro" id="IPR050469">
    <property type="entry name" value="Diguanylate_Cyclase"/>
</dbReference>
<keyword evidence="4" id="KW-0548">Nucleotidyltransferase</keyword>
<dbReference type="PROSITE" id="PS50887">
    <property type="entry name" value="GGDEF"/>
    <property type="match status" value="1"/>
</dbReference>
<feature type="transmembrane region" description="Helical" evidence="2">
    <location>
        <begin position="38"/>
        <end position="60"/>
    </location>
</feature>
<dbReference type="SMART" id="SM00267">
    <property type="entry name" value="GGDEF"/>
    <property type="match status" value="1"/>
</dbReference>
<keyword evidence="2" id="KW-0812">Transmembrane</keyword>
<dbReference type="Proteomes" id="UP001387100">
    <property type="component" value="Unassembled WGS sequence"/>
</dbReference>
<feature type="region of interest" description="Disordered" evidence="1">
    <location>
        <begin position="337"/>
        <end position="373"/>
    </location>
</feature>
<gene>
    <name evidence="4" type="ORF">WDZ17_09985</name>
</gene>
<keyword evidence="4" id="KW-0808">Transferase</keyword>
<evidence type="ECO:0000256" key="2">
    <source>
        <dbReference type="SAM" id="Phobius"/>
    </source>
</evidence>
<feature type="transmembrane region" description="Helical" evidence="2">
    <location>
        <begin position="123"/>
        <end position="140"/>
    </location>
</feature>
<dbReference type="EC" id="2.7.7.65" evidence="4"/>
<feature type="transmembrane region" description="Helical" evidence="2">
    <location>
        <begin position="167"/>
        <end position="188"/>
    </location>
</feature>
<organism evidence="4 5">
    <name type="scientific">Pseudokineococcus basanitobsidens</name>
    <dbReference type="NCBI Taxonomy" id="1926649"/>
    <lineage>
        <taxon>Bacteria</taxon>
        <taxon>Bacillati</taxon>
        <taxon>Actinomycetota</taxon>
        <taxon>Actinomycetes</taxon>
        <taxon>Kineosporiales</taxon>
        <taxon>Kineosporiaceae</taxon>
        <taxon>Pseudokineococcus</taxon>
    </lineage>
</organism>
<dbReference type="InterPro" id="IPR043128">
    <property type="entry name" value="Rev_trsase/Diguanyl_cyclase"/>
</dbReference>
<name>A0ABU8RKM6_9ACTN</name>
<dbReference type="RefSeq" id="WP_339575004.1">
    <property type="nucleotide sequence ID" value="NZ_JBBIAA010000009.1"/>
</dbReference>
<evidence type="ECO:0000313" key="4">
    <source>
        <dbReference type="EMBL" id="MEJ5945620.1"/>
    </source>
</evidence>
<dbReference type="Gene3D" id="3.30.70.270">
    <property type="match status" value="1"/>
</dbReference>
<accession>A0ABU8RKM6</accession>
<dbReference type="InterPro" id="IPR029787">
    <property type="entry name" value="Nucleotide_cyclase"/>
</dbReference>
<dbReference type="Pfam" id="PF00990">
    <property type="entry name" value="GGDEF"/>
    <property type="match status" value="1"/>
</dbReference>
<protein>
    <submittedName>
        <fullName evidence="4">GGDEF domain-containing protein</fullName>
        <ecNumber evidence="4">2.7.7.65</ecNumber>
    </submittedName>
</protein>
<keyword evidence="2" id="KW-1133">Transmembrane helix</keyword>
<dbReference type="EMBL" id="JBBIAA010000009">
    <property type="protein sequence ID" value="MEJ5945620.1"/>
    <property type="molecule type" value="Genomic_DNA"/>
</dbReference>
<sequence>MDGDAAAAQGDVRWPPGATGATAGRLVRRWWARSTARVGVPVAAGQGLLLATALIVVVTIPLQRPDLAGGRAVVGAAAVLFVAALLTPALPWARWPQGTVLVFPALTVTTLAALSHWGGGLGAAYVGVYVLAFGYLGLYAPARTAWWLLPLAVYCYGPTAGGWTNQIVARLVVVVLVWMLVAGVLAAMRRAQHEAHQALEAAACTDALTQLDNRRALEQHLDVVPAGTVVVVCDLDHFKSVNDTHGHAAGDQVLADFAGLLRAQLRSADRAVRYGGEEFLLLLQAQPRAVPDVLARLHQHWARRQPGITFSAGWAVHRPGREVTATITAADQALYRAKTTGRDRDVPEAPPIPLQRGPRTSTGPTPVRPPTQR</sequence>